<keyword evidence="2" id="KW-1185">Reference proteome</keyword>
<comment type="caution">
    <text evidence="1">The sequence shown here is derived from an EMBL/GenBank/DDBJ whole genome shotgun (WGS) entry which is preliminary data.</text>
</comment>
<name>A0ACC3TTZ5_9ASCO</name>
<evidence type="ECO:0000313" key="1">
    <source>
        <dbReference type="EMBL" id="KAK9324451.1"/>
    </source>
</evidence>
<dbReference type="EMBL" id="MU970050">
    <property type="protein sequence ID" value="KAK9324451.1"/>
    <property type="molecule type" value="Genomic_DNA"/>
</dbReference>
<protein>
    <submittedName>
        <fullName evidence="1">Glycosyl hydrolases family 31-domain-containing protein</fullName>
    </submittedName>
</protein>
<keyword evidence="1" id="KW-0378">Hydrolase</keyword>
<reference evidence="2" key="1">
    <citation type="journal article" date="2024" name="Front. Bioeng. Biotechnol.">
        <title>Genome-scale model development and genomic sequencing of the oleaginous clade Lipomyces.</title>
        <authorList>
            <person name="Czajka J.J."/>
            <person name="Han Y."/>
            <person name="Kim J."/>
            <person name="Mondo S.J."/>
            <person name="Hofstad B.A."/>
            <person name="Robles A."/>
            <person name="Haridas S."/>
            <person name="Riley R."/>
            <person name="LaButti K."/>
            <person name="Pangilinan J."/>
            <person name="Andreopoulos W."/>
            <person name="Lipzen A."/>
            <person name="Yan J."/>
            <person name="Wang M."/>
            <person name="Ng V."/>
            <person name="Grigoriev I.V."/>
            <person name="Spatafora J.W."/>
            <person name="Magnuson J.K."/>
            <person name="Baker S.E."/>
            <person name="Pomraning K.R."/>
        </authorList>
    </citation>
    <scope>NUCLEOTIDE SEQUENCE [LARGE SCALE GENOMIC DNA]</scope>
    <source>
        <strain evidence="2">CBS 10300</strain>
    </source>
</reference>
<organism evidence="1 2">
    <name type="scientific">Lipomyces orientalis</name>
    <dbReference type="NCBI Taxonomy" id="1233043"/>
    <lineage>
        <taxon>Eukaryota</taxon>
        <taxon>Fungi</taxon>
        <taxon>Dikarya</taxon>
        <taxon>Ascomycota</taxon>
        <taxon>Saccharomycotina</taxon>
        <taxon>Lipomycetes</taxon>
        <taxon>Lipomycetales</taxon>
        <taxon>Lipomycetaceae</taxon>
        <taxon>Lipomyces</taxon>
    </lineage>
</organism>
<dbReference type="Proteomes" id="UP001489719">
    <property type="component" value="Unassembled WGS sequence"/>
</dbReference>
<proteinExistence type="predicted"/>
<accession>A0ACC3TTZ5</accession>
<evidence type="ECO:0000313" key="2">
    <source>
        <dbReference type="Proteomes" id="UP001489719"/>
    </source>
</evidence>
<sequence>MLFTTKVASIVTAFLAAGSAASASSAFRKAKSSFSTSVISSTASATSSAASEVVSVAQWATLGVTQYPNIFDPNAVDANEVCSGYSLSGLKTTKTGLYGRLKLLKACNVYGYDFDELSLIVEYQSAERLNVQIRPIDLTYVYVLPETLVSKPGIDTFTPFIDSDLVFTYTASPFSFSIVRKSTGEILFSTAGNPLVYENQFIQFNTSLPKGHFLTGLGESIHGFQQEPGANKTLYANDVGDPIDANIYGVHPIYVDQRYDTNTTHGVYLRNSHAQEVLIRDESLTWRLLGGTLDLYFLSGTTVKDVITQYVSSIGLPSLIPYWSLGFHQCRWGYNTSNRLSEVIENFRKFNIPLETIWTDIDYMDSYKDFTTDPYRYPLEKFKAVLEDLHANHQHFVPIVDAAIYHPSPLNESDIYPVFDDGIAADVFLKNPDGSLYIGAVWPGYTVYPDWLAPGAQDWWTKAMVDWHKKVPFDGIWLDMNEVSSFCVGSCGSKNYSQNPVHPPFDVGGPATTFPLGFNITNSTDLQYYNSIWYTYTHTPEPSTTTASTTTSSTTVSTNPMNTKAPGKGNINYPPYAINHQQGSHDLAIHAVSPNATHADGTPEYDVHNLWGYGITNATYNALLEVFPGKRPFIISRSTFPGSGTKSGHWGGDNNADWAYMYFSIPQALSFGIFGIPMFGVDVCGFNGNTDMELCNRWMQLGAFFPFYRNHNYLGAIDQEPYVWESVAEATRTVMAIRYELLPYYYTLMYEASKTGLPAMRALSWEFPYDKSLASVETQFLVGEAILVTPVLEPLVNYVKGIFPGVPDEVWYDYYTHEPVSAGPGENITLSAPLGHINVHIRGGYVIPTQKPAYTTTESRKNDWGLTVALDKAGSARGALYVDDGESVAVEDSLVVDFVATQGSLYTFPRGTYDVCQPLATLTILGVDSKPRVVSLGESKISNFTYVNNTIFVENLQALTSAGAWATPLVISWE</sequence>
<gene>
    <name evidence="1" type="ORF">V1517DRAFT_55413</name>
</gene>